<evidence type="ECO:0008006" key="3">
    <source>
        <dbReference type="Google" id="ProtNLM"/>
    </source>
</evidence>
<sequence length="78" mass="8539">MKLGQKAKDQVTGFEGIITALADHITGERRALVSSQALQDGFMPASRWFDVRRLSITSTSVLVLKPSEAVKPAKRKKA</sequence>
<name>A0ABU6K8U0_9RHOO</name>
<organism evidence="1 2">
    <name type="scientific">Uliginosibacterium silvisoli</name>
    <dbReference type="NCBI Taxonomy" id="3114758"/>
    <lineage>
        <taxon>Bacteria</taxon>
        <taxon>Pseudomonadati</taxon>
        <taxon>Pseudomonadota</taxon>
        <taxon>Betaproteobacteria</taxon>
        <taxon>Rhodocyclales</taxon>
        <taxon>Zoogloeaceae</taxon>
        <taxon>Uliginosibacterium</taxon>
    </lineage>
</organism>
<protein>
    <recommendedName>
        <fullName evidence="3">DUF2171 domain-containing protein</fullName>
    </recommendedName>
</protein>
<gene>
    <name evidence="1" type="ORF">VVD49_19925</name>
</gene>
<accession>A0ABU6K8U0</accession>
<evidence type="ECO:0000313" key="2">
    <source>
        <dbReference type="Proteomes" id="UP001331561"/>
    </source>
</evidence>
<comment type="caution">
    <text evidence="1">The sequence shown here is derived from an EMBL/GenBank/DDBJ whole genome shotgun (WGS) entry which is preliminary data.</text>
</comment>
<keyword evidence="2" id="KW-1185">Reference proteome</keyword>
<reference evidence="1 2" key="1">
    <citation type="submission" date="2024-01" db="EMBL/GenBank/DDBJ databases">
        <title>Uliginosibacterium soil sp. nov.</title>
        <authorList>
            <person name="Lv Y."/>
        </authorList>
    </citation>
    <scope>NUCLEOTIDE SEQUENCE [LARGE SCALE GENOMIC DNA]</scope>
    <source>
        <strain evidence="1 2">H3</strain>
    </source>
</reference>
<proteinExistence type="predicted"/>
<evidence type="ECO:0000313" key="1">
    <source>
        <dbReference type="EMBL" id="MEC5388011.1"/>
    </source>
</evidence>
<dbReference type="RefSeq" id="WP_327600982.1">
    <property type="nucleotide sequence ID" value="NZ_JAYXHS010000004.1"/>
</dbReference>
<dbReference type="EMBL" id="JAYXHS010000004">
    <property type="protein sequence ID" value="MEC5388011.1"/>
    <property type="molecule type" value="Genomic_DNA"/>
</dbReference>
<dbReference type="Proteomes" id="UP001331561">
    <property type="component" value="Unassembled WGS sequence"/>
</dbReference>